<proteinExistence type="predicted"/>
<keyword evidence="3" id="KW-1185">Reference proteome</keyword>
<sequence>MCCCLGRRLLRHTLAPTTLLSQHKRLRLKLRLEHQVLKPKVKVVVPTGEIRVEPHHPPPASYPQQHA</sequence>
<evidence type="ECO:0000313" key="2">
    <source>
        <dbReference type="EMBL" id="TKW59073.1"/>
    </source>
</evidence>
<comment type="caution">
    <text evidence="2">The sequence shown here is derived from an EMBL/GenBank/DDBJ whole genome shotgun (WGS) entry which is preliminary data.</text>
</comment>
<evidence type="ECO:0000256" key="1">
    <source>
        <dbReference type="SAM" id="MobiDB-lite"/>
    </source>
</evidence>
<name>A0A4U6XSZ5_9PEZI</name>
<organism evidence="2 3">
    <name type="scientific">Colletotrichum tanaceti</name>
    <dbReference type="NCBI Taxonomy" id="1306861"/>
    <lineage>
        <taxon>Eukaryota</taxon>
        <taxon>Fungi</taxon>
        <taxon>Dikarya</taxon>
        <taxon>Ascomycota</taxon>
        <taxon>Pezizomycotina</taxon>
        <taxon>Sordariomycetes</taxon>
        <taxon>Hypocreomycetidae</taxon>
        <taxon>Glomerellales</taxon>
        <taxon>Glomerellaceae</taxon>
        <taxon>Colletotrichum</taxon>
        <taxon>Colletotrichum destructivum species complex</taxon>
    </lineage>
</organism>
<feature type="region of interest" description="Disordered" evidence="1">
    <location>
        <begin position="48"/>
        <end position="67"/>
    </location>
</feature>
<reference evidence="2 3" key="1">
    <citation type="journal article" date="2019" name="PLoS ONE">
        <title>Comparative genome analysis indicates high evolutionary potential of pathogenicity genes in Colletotrichum tanaceti.</title>
        <authorList>
            <person name="Lelwala R.V."/>
            <person name="Korhonen P.K."/>
            <person name="Young N.D."/>
            <person name="Scott J.B."/>
            <person name="Ades P.A."/>
            <person name="Gasser R.B."/>
            <person name="Taylor P.W.J."/>
        </authorList>
    </citation>
    <scope>NUCLEOTIDE SEQUENCE [LARGE SCALE GENOMIC DNA]</scope>
    <source>
        <strain evidence="2">BRIP57314</strain>
    </source>
</reference>
<dbReference type="EMBL" id="PJEX01000014">
    <property type="protein sequence ID" value="TKW59073.1"/>
    <property type="molecule type" value="Genomic_DNA"/>
</dbReference>
<dbReference type="AlphaFoldDB" id="A0A4U6XSZ5"/>
<gene>
    <name evidence="2" type="ORF">CTA1_13328</name>
</gene>
<dbReference type="Proteomes" id="UP000310108">
    <property type="component" value="Unassembled WGS sequence"/>
</dbReference>
<accession>A0A4U6XSZ5</accession>
<evidence type="ECO:0000313" key="3">
    <source>
        <dbReference type="Proteomes" id="UP000310108"/>
    </source>
</evidence>
<protein>
    <submittedName>
        <fullName evidence="2">Uncharacterized protein</fullName>
    </submittedName>
</protein>